<feature type="region of interest" description="Disordered" evidence="1">
    <location>
        <begin position="652"/>
        <end position="685"/>
    </location>
</feature>
<keyword evidence="3" id="KW-1185">Reference proteome</keyword>
<proteinExistence type="predicted"/>
<evidence type="ECO:0000313" key="3">
    <source>
        <dbReference type="Proteomes" id="UP000232323"/>
    </source>
</evidence>
<comment type="caution">
    <text evidence="2">The sequence shown here is derived from an EMBL/GenBank/DDBJ whole genome shotgun (WGS) entry which is preliminary data.</text>
</comment>
<dbReference type="AlphaFoldDB" id="A0A250X400"/>
<name>A0A250X400_9CHLO</name>
<dbReference type="Proteomes" id="UP000232323">
    <property type="component" value="Unassembled WGS sequence"/>
</dbReference>
<reference evidence="2 3" key="1">
    <citation type="submission" date="2017-08" db="EMBL/GenBank/DDBJ databases">
        <title>Acidophilic green algal genome provides insights into adaptation to an acidic environment.</title>
        <authorList>
            <person name="Hirooka S."/>
            <person name="Hirose Y."/>
            <person name="Kanesaki Y."/>
            <person name="Higuchi S."/>
            <person name="Fujiwara T."/>
            <person name="Onuma R."/>
            <person name="Era A."/>
            <person name="Ohbayashi R."/>
            <person name="Uzuka A."/>
            <person name="Nozaki H."/>
            <person name="Yoshikawa H."/>
            <person name="Miyagishima S.Y."/>
        </authorList>
    </citation>
    <scope>NUCLEOTIDE SEQUENCE [LARGE SCALE GENOMIC DNA]</scope>
    <source>
        <strain evidence="2 3">NIES-2499</strain>
    </source>
</reference>
<feature type="compositionally biased region" description="Polar residues" evidence="1">
    <location>
        <begin position="99"/>
        <end position="112"/>
    </location>
</feature>
<evidence type="ECO:0000313" key="2">
    <source>
        <dbReference type="EMBL" id="GAX77490.1"/>
    </source>
</evidence>
<organism evidence="2 3">
    <name type="scientific">Chlamydomonas eustigma</name>
    <dbReference type="NCBI Taxonomy" id="1157962"/>
    <lineage>
        <taxon>Eukaryota</taxon>
        <taxon>Viridiplantae</taxon>
        <taxon>Chlorophyta</taxon>
        <taxon>core chlorophytes</taxon>
        <taxon>Chlorophyceae</taxon>
        <taxon>CS clade</taxon>
        <taxon>Chlamydomonadales</taxon>
        <taxon>Chlamydomonadaceae</taxon>
        <taxon>Chlamydomonas</taxon>
    </lineage>
</organism>
<sequence length="709" mass="76503">MEKSKEKFVSNAIKALESRPKPNFKELAGKAYESLQFDYPAVSAAEVHALAETFRGSGIKDGWFSFNLTAKLASNAVAGATQLTCSSKQLRGLPEDMTQRSSSTKNPEQESTGGLHEAYCNLCAAIFISLVRKILSLPEADSWALLEKYEPPQDPDGYFNNKSEAGAKMFRESEADQCNLSSVGNCDLDPSQQREPQQTGTQISYAAISHPKVWSKEPGGTMDHIMELLRVLGIHSHAQQLRPIMQCYVNLVADRLCEAPSGMSSCLEQLWQALGIKELPGSRRSAAMIKASPLLPEASAALSIVLQLVSTYAVDISSIHQRKGTHGGMNPGIIMGAETEGTMHQHDAMSILLPRQELWAQVHKHLLGLCARCLEDMSVLPMPGPQHVAAVSVVCQVLIFYLQQRAGTVNACQQLMKIGVLRSIAVLLPRCCSTQQHSKDDQEGRMATTSQVASSSSSCEPLRVLALLCAASSREAMSWLHAVPAVKIWIKDPDMLSGGSCEAHGGLWQILTSLTPPTSPASTLKVQHTAPVHQAAAAAAAAVAPHGILMEQLQSQDLQRLRRVLQLMSKVQQVADGGVHWGGEVMIKMRQVGEALRNRYSLVAAVASAKTEVLAPGFREAAGTSDHEGVGCSSSNGEEDLNIYGRGPSGCSAKLPVGRDDGGDDDDDDELGIERARDSNVLKARQEKQMVPDCIRLLKALMMTGSKAD</sequence>
<evidence type="ECO:0000256" key="1">
    <source>
        <dbReference type="SAM" id="MobiDB-lite"/>
    </source>
</evidence>
<dbReference type="OrthoDB" id="547809at2759"/>
<protein>
    <submittedName>
        <fullName evidence="2">Uncharacterized protein</fullName>
    </submittedName>
</protein>
<accession>A0A250X400</accession>
<feature type="compositionally biased region" description="Basic and acidic residues" evidence="1">
    <location>
        <begin position="672"/>
        <end position="685"/>
    </location>
</feature>
<gene>
    <name evidence="2" type="ORF">CEUSTIGMA_g4934.t1</name>
</gene>
<dbReference type="EMBL" id="BEGY01000025">
    <property type="protein sequence ID" value="GAX77490.1"/>
    <property type="molecule type" value="Genomic_DNA"/>
</dbReference>
<feature type="region of interest" description="Disordered" evidence="1">
    <location>
        <begin position="89"/>
        <end position="113"/>
    </location>
</feature>
<feature type="compositionally biased region" description="Acidic residues" evidence="1">
    <location>
        <begin position="662"/>
        <end position="671"/>
    </location>
</feature>